<evidence type="ECO:0000259" key="8">
    <source>
        <dbReference type="Pfam" id="PF00082"/>
    </source>
</evidence>
<dbReference type="PANTHER" id="PTHR43806">
    <property type="entry name" value="PEPTIDASE S8"/>
    <property type="match status" value="1"/>
</dbReference>
<feature type="active site" description="Charge relay system" evidence="5 6">
    <location>
        <position position="180"/>
    </location>
</feature>
<dbReference type="PROSITE" id="PS51892">
    <property type="entry name" value="SUBTILASE"/>
    <property type="match status" value="1"/>
</dbReference>
<name>A0A417YMD3_9BACI</name>
<dbReference type="GO" id="GO:0004252">
    <property type="term" value="F:serine-type endopeptidase activity"/>
    <property type="evidence" value="ECO:0007669"/>
    <property type="project" value="UniProtKB-UniRule"/>
</dbReference>
<dbReference type="InterPro" id="IPR036852">
    <property type="entry name" value="Peptidase_S8/S53_dom_sf"/>
</dbReference>
<dbReference type="InterPro" id="IPR023827">
    <property type="entry name" value="Peptidase_S8_Asp-AS"/>
</dbReference>
<evidence type="ECO:0000313" key="10">
    <source>
        <dbReference type="Proteomes" id="UP000285456"/>
    </source>
</evidence>
<evidence type="ECO:0000256" key="7">
    <source>
        <dbReference type="RuleBase" id="RU003355"/>
    </source>
</evidence>
<dbReference type="AlphaFoldDB" id="A0A417YMD3"/>
<dbReference type="SUPFAM" id="SSF52743">
    <property type="entry name" value="Subtilisin-like"/>
    <property type="match status" value="1"/>
</dbReference>
<evidence type="ECO:0000256" key="2">
    <source>
        <dbReference type="ARBA" id="ARBA00022670"/>
    </source>
</evidence>
<protein>
    <submittedName>
        <fullName evidence="9">Peptidase S8</fullName>
    </submittedName>
</protein>
<dbReference type="OrthoDB" id="9798386at2"/>
<dbReference type="CDD" id="cd07487">
    <property type="entry name" value="Peptidases_S8_1"/>
    <property type="match status" value="1"/>
</dbReference>
<evidence type="ECO:0000256" key="3">
    <source>
        <dbReference type="ARBA" id="ARBA00022801"/>
    </source>
</evidence>
<dbReference type="EMBL" id="QWEH01000002">
    <property type="protein sequence ID" value="RHW34532.1"/>
    <property type="molecule type" value="Genomic_DNA"/>
</dbReference>
<keyword evidence="10" id="KW-1185">Reference proteome</keyword>
<organism evidence="9 10">
    <name type="scientific">Oceanobacillus profundus</name>
    <dbReference type="NCBI Taxonomy" id="372463"/>
    <lineage>
        <taxon>Bacteria</taxon>
        <taxon>Bacillati</taxon>
        <taxon>Bacillota</taxon>
        <taxon>Bacilli</taxon>
        <taxon>Bacillales</taxon>
        <taxon>Bacillaceae</taxon>
        <taxon>Oceanobacillus</taxon>
    </lineage>
</organism>
<dbReference type="PROSITE" id="PS00137">
    <property type="entry name" value="SUBTILASE_HIS"/>
    <property type="match status" value="1"/>
</dbReference>
<evidence type="ECO:0000256" key="1">
    <source>
        <dbReference type="ARBA" id="ARBA00011073"/>
    </source>
</evidence>
<dbReference type="PROSITE" id="PS00136">
    <property type="entry name" value="SUBTILASE_ASP"/>
    <property type="match status" value="1"/>
</dbReference>
<feature type="domain" description="Peptidase S8/S53" evidence="8">
    <location>
        <begin position="139"/>
        <end position="418"/>
    </location>
</feature>
<dbReference type="RefSeq" id="WP_095309314.1">
    <property type="nucleotide sequence ID" value="NZ_JAMAWL010000009.1"/>
</dbReference>
<gene>
    <name evidence="9" type="ORF">D1B32_05055</name>
</gene>
<feature type="active site" description="Charge relay system" evidence="5 6">
    <location>
        <position position="148"/>
    </location>
</feature>
<dbReference type="InterPro" id="IPR015500">
    <property type="entry name" value="Peptidase_S8_subtilisin-rel"/>
</dbReference>
<evidence type="ECO:0000256" key="6">
    <source>
        <dbReference type="PROSITE-ProRule" id="PRU01240"/>
    </source>
</evidence>
<comment type="caution">
    <text evidence="9">The sequence shown here is derived from an EMBL/GenBank/DDBJ whole genome shotgun (WGS) entry which is preliminary data.</text>
</comment>
<evidence type="ECO:0000313" key="9">
    <source>
        <dbReference type="EMBL" id="RHW34532.1"/>
    </source>
</evidence>
<dbReference type="PRINTS" id="PR00723">
    <property type="entry name" value="SUBTILISIN"/>
</dbReference>
<comment type="similarity">
    <text evidence="1 6 7">Belongs to the peptidase S8 family.</text>
</comment>
<keyword evidence="2 6" id="KW-0645">Protease</keyword>
<feature type="active site" description="Charge relay system" evidence="5 6">
    <location>
        <position position="372"/>
    </location>
</feature>
<sequence length="433" mass="46677">MLNFSMIDLVRRNGKKVDKNIRGEMVNFYRPFRYIPCFLQSSIERVRKKTKKLPVVIKFAPDSFSSGLNDVKETKCRSLREYPSISCCSAKLSVKNIEHLITNCNHIQKVYLDRKVTTLLDTASPAINANVLKDNGLTGEGVTIAVIDTGIHPHEDLQDRIIGFKDFVNRKSDPYDDNGHGTHCAGDAAGNGLLSNGQYQAPASQANLVGVKVLDKMGAGSLSTVIEGIEWCIQHQSEYNIDILSLSLGSDAVAPAEDDPVVNAVEIAWDNGMVVCVAAGNSGPGEQTIASPGISPKVITVGAADDNNTVDRADDSVADFSSRGPTIDGLIKPDLLTPGVDIISLRAPRSFLDKTNKAARVDTHYMSLSGTSMATPICAGVIAQLLQRDPNLTPDQVKERLLDACDDLGQSPHIQGAGYLNASDLIEDFANVE</sequence>
<keyword evidence="4 6" id="KW-0720">Serine protease</keyword>
<dbReference type="Gene3D" id="3.40.50.200">
    <property type="entry name" value="Peptidase S8/S53 domain"/>
    <property type="match status" value="1"/>
</dbReference>
<keyword evidence="3 6" id="KW-0378">Hydrolase</keyword>
<dbReference type="PANTHER" id="PTHR43806:SF65">
    <property type="entry name" value="SERINE PROTEASE APRX"/>
    <property type="match status" value="1"/>
</dbReference>
<dbReference type="GO" id="GO:0006508">
    <property type="term" value="P:proteolysis"/>
    <property type="evidence" value="ECO:0007669"/>
    <property type="project" value="UniProtKB-KW"/>
</dbReference>
<evidence type="ECO:0000256" key="5">
    <source>
        <dbReference type="PIRSR" id="PIRSR615500-1"/>
    </source>
</evidence>
<dbReference type="InterPro" id="IPR023828">
    <property type="entry name" value="Peptidase_S8_Ser-AS"/>
</dbReference>
<dbReference type="InterPro" id="IPR050131">
    <property type="entry name" value="Peptidase_S8_subtilisin-like"/>
</dbReference>
<dbReference type="Pfam" id="PF00082">
    <property type="entry name" value="Peptidase_S8"/>
    <property type="match status" value="1"/>
</dbReference>
<evidence type="ECO:0000256" key="4">
    <source>
        <dbReference type="ARBA" id="ARBA00022825"/>
    </source>
</evidence>
<dbReference type="InterPro" id="IPR000209">
    <property type="entry name" value="Peptidase_S8/S53_dom"/>
</dbReference>
<dbReference type="PROSITE" id="PS00138">
    <property type="entry name" value="SUBTILASE_SER"/>
    <property type="match status" value="1"/>
</dbReference>
<reference evidence="9 10" key="1">
    <citation type="journal article" date="2007" name="Int. J. Syst. Evol. Microbiol.">
        <title>Oceanobacillus profundus sp. nov., isolated from a deep-sea sediment core.</title>
        <authorList>
            <person name="Kim Y.G."/>
            <person name="Choi D.H."/>
            <person name="Hyun S."/>
            <person name="Cho B.C."/>
        </authorList>
    </citation>
    <scope>NUCLEOTIDE SEQUENCE [LARGE SCALE GENOMIC DNA]</scope>
    <source>
        <strain evidence="9 10">DSM 18246</strain>
    </source>
</reference>
<accession>A0A417YMD3</accession>
<dbReference type="InterPro" id="IPR022398">
    <property type="entry name" value="Peptidase_S8_His-AS"/>
</dbReference>
<dbReference type="Proteomes" id="UP000285456">
    <property type="component" value="Unassembled WGS sequence"/>
</dbReference>
<proteinExistence type="inferred from homology"/>